<keyword evidence="4" id="KW-1185">Reference proteome</keyword>
<dbReference type="Pfam" id="PF13551">
    <property type="entry name" value="HTH_29"/>
    <property type="match status" value="1"/>
</dbReference>
<name>A0A1G6W3T9_9PROT</name>
<dbReference type="NCBIfam" id="NF033545">
    <property type="entry name" value="transpos_IS630"/>
    <property type="match status" value="1"/>
</dbReference>
<accession>A0A1G6W3T9</accession>
<feature type="domain" description="Winged helix-turn helix" evidence="2">
    <location>
        <begin position="106"/>
        <end position="163"/>
    </location>
</feature>
<proteinExistence type="predicted"/>
<sequence length="167" mass="18583">MLKISETMSSSALRKWARHCGRTRVAARAYAIANALDGMSRAEAARLAGLDRQALRDAVIRYNAEGVEGLRDRSAPGRDPFLTEEEQAKLLDVVRQGPDPDTEGVCTWTLEALAVWISKTFGKALHPDSVGRILRRNGMSRQKARQVHPKADREAQERFKKKTCATP</sequence>
<dbReference type="AlphaFoldDB" id="A0A1G6W3T9"/>
<dbReference type="EMBL" id="FNAP01000001">
    <property type="protein sequence ID" value="SDD60504.1"/>
    <property type="molecule type" value="Genomic_DNA"/>
</dbReference>
<dbReference type="InterPro" id="IPR047655">
    <property type="entry name" value="Transpos_IS630-like"/>
</dbReference>
<evidence type="ECO:0000313" key="4">
    <source>
        <dbReference type="Proteomes" id="UP000199412"/>
    </source>
</evidence>
<evidence type="ECO:0000259" key="2">
    <source>
        <dbReference type="Pfam" id="PF13592"/>
    </source>
</evidence>
<dbReference type="InterPro" id="IPR025959">
    <property type="entry name" value="Winged_HTH_dom"/>
</dbReference>
<dbReference type="SUPFAM" id="SSF46689">
    <property type="entry name" value="Homeodomain-like"/>
    <property type="match status" value="1"/>
</dbReference>
<feature type="compositionally biased region" description="Basic and acidic residues" evidence="1">
    <location>
        <begin position="149"/>
        <end position="158"/>
    </location>
</feature>
<reference evidence="3 4" key="1">
    <citation type="submission" date="2016-10" db="EMBL/GenBank/DDBJ databases">
        <authorList>
            <person name="de Groot N.N."/>
        </authorList>
    </citation>
    <scope>NUCLEOTIDE SEQUENCE [LARGE SCALE GENOMIC DNA]</scope>
    <source>
        <strain evidence="3 4">ATCC 700224</strain>
    </source>
</reference>
<evidence type="ECO:0000256" key="1">
    <source>
        <dbReference type="SAM" id="MobiDB-lite"/>
    </source>
</evidence>
<protein>
    <submittedName>
        <fullName evidence="3">Transposase</fullName>
    </submittedName>
</protein>
<dbReference type="InterPro" id="IPR009057">
    <property type="entry name" value="Homeodomain-like_sf"/>
</dbReference>
<dbReference type="STRING" id="69960.SAMN05421720_10117"/>
<gene>
    <name evidence="3" type="ORF">SAMN05421720_10117</name>
</gene>
<organism evidence="3 4">
    <name type="scientific">Rhodospira trueperi</name>
    <dbReference type="NCBI Taxonomy" id="69960"/>
    <lineage>
        <taxon>Bacteria</taxon>
        <taxon>Pseudomonadati</taxon>
        <taxon>Pseudomonadota</taxon>
        <taxon>Alphaproteobacteria</taxon>
        <taxon>Rhodospirillales</taxon>
        <taxon>Rhodospirillaceae</taxon>
        <taxon>Rhodospira</taxon>
    </lineage>
</organism>
<feature type="region of interest" description="Disordered" evidence="1">
    <location>
        <begin position="136"/>
        <end position="167"/>
    </location>
</feature>
<dbReference type="OrthoDB" id="2375382at2"/>
<evidence type="ECO:0000313" key="3">
    <source>
        <dbReference type="EMBL" id="SDD60504.1"/>
    </source>
</evidence>
<dbReference type="Proteomes" id="UP000199412">
    <property type="component" value="Unassembled WGS sequence"/>
</dbReference>
<dbReference type="Pfam" id="PF13592">
    <property type="entry name" value="HTH_33"/>
    <property type="match status" value="1"/>
</dbReference>